<dbReference type="GO" id="GO:0003964">
    <property type="term" value="F:RNA-directed DNA polymerase activity"/>
    <property type="evidence" value="ECO:0007669"/>
    <property type="project" value="UniProtKB-KW"/>
</dbReference>
<feature type="domain" description="CCHC-type" evidence="3">
    <location>
        <begin position="179"/>
        <end position="195"/>
    </location>
</feature>
<organism evidence="4 5">
    <name type="scientific">Plasmopara halstedii</name>
    <name type="common">Downy mildew of sunflower</name>
    <dbReference type="NCBI Taxonomy" id="4781"/>
    <lineage>
        <taxon>Eukaryota</taxon>
        <taxon>Sar</taxon>
        <taxon>Stramenopiles</taxon>
        <taxon>Oomycota</taxon>
        <taxon>Peronosporomycetes</taxon>
        <taxon>Peronosporales</taxon>
        <taxon>Peronosporaceae</taxon>
        <taxon>Plasmopara</taxon>
    </lineage>
</organism>
<dbReference type="Pfam" id="PF00098">
    <property type="entry name" value="zf-CCHC"/>
    <property type="match status" value="1"/>
</dbReference>
<keyword evidence="1" id="KW-0862">Zinc</keyword>
<evidence type="ECO:0000256" key="1">
    <source>
        <dbReference type="PROSITE-ProRule" id="PRU00047"/>
    </source>
</evidence>
<keyword evidence="4" id="KW-0548">Nucleotidyltransferase</keyword>
<dbReference type="PANTHER" id="PTHR47481">
    <property type="match status" value="1"/>
</dbReference>
<keyword evidence="1" id="KW-0863">Zinc-finger</keyword>
<keyword evidence="5" id="KW-1185">Reference proteome</keyword>
<dbReference type="PANTHER" id="PTHR47481:SF7">
    <property type="entry name" value="CCHC-TYPE DOMAIN-CONTAINING PROTEIN"/>
    <property type="match status" value="1"/>
</dbReference>
<evidence type="ECO:0000256" key="2">
    <source>
        <dbReference type="SAM" id="MobiDB-lite"/>
    </source>
</evidence>
<name>A0A0P1A9S9_PLAHL</name>
<dbReference type="PROSITE" id="PS50158">
    <property type="entry name" value="ZF_CCHC"/>
    <property type="match status" value="1"/>
</dbReference>
<keyword evidence="4" id="KW-0695">RNA-directed DNA polymerase</keyword>
<dbReference type="EMBL" id="CCYD01000261">
    <property type="protein sequence ID" value="CEG37039.1"/>
    <property type="molecule type" value="Genomic_DNA"/>
</dbReference>
<dbReference type="AlphaFoldDB" id="A0A0P1A9S9"/>
<keyword evidence="1" id="KW-0479">Metal-binding</keyword>
<evidence type="ECO:0000259" key="3">
    <source>
        <dbReference type="PROSITE" id="PS50158"/>
    </source>
</evidence>
<dbReference type="STRING" id="4781.A0A0P1A9S9"/>
<dbReference type="SMART" id="SM00343">
    <property type="entry name" value="ZnF_C2HC"/>
    <property type="match status" value="1"/>
</dbReference>
<dbReference type="Proteomes" id="UP000054928">
    <property type="component" value="Unassembled WGS sequence"/>
</dbReference>
<dbReference type="GO" id="GO:0003676">
    <property type="term" value="F:nucleic acid binding"/>
    <property type="evidence" value="ECO:0007669"/>
    <property type="project" value="InterPro"/>
</dbReference>
<dbReference type="Gene3D" id="4.10.60.10">
    <property type="entry name" value="Zinc finger, CCHC-type"/>
    <property type="match status" value="1"/>
</dbReference>
<evidence type="ECO:0000313" key="4">
    <source>
        <dbReference type="EMBL" id="CEG37039.1"/>
    </source>
</evidence>
<dbReference type="GeneID" id="36399558"/>
<dbReference type="RefSeq" id="XP_024573408.1">
    <property type="nucleotide sequence ID" value="XM_024722320.1"/>
</dbReference>
<dbReference type="InterPro" id="IPR036875">
    <property type="entry name" value="Znf_CCHC_sf"/>
</dbReference>
<feature type="compositionally biased region" description="Basic and acidic residues" evidence="2">
    <location>
        <begin position="137"/>
        <end position="151"/>
    </location>
</feature>
<sequence length="241" mass="26820">MKALGSIAQGVSLEHQTKIRSVTSAIQAWGTLREFYNRNTMHNRVMMTHRLHEFKIEKGATMAKHLDKFDELVELVVGLQSLGEPLDDARQLVILLSRLLSEFELISSIIENIKDVTLIEVKKKLLKEYERLEKKKTSERALKVTSDDGRGKNGKSGKRGRNNDRKGNGAKNNGGLQYKCFSCDQVGHMKRDCPNKVDGSDDGAVFAVSELSPVNGSVDSVITSAWLILHSLLARIDCRAG</sequence>
<accession>A0A0P1A9S9</accession>
<dbReference type="OrthoDB" id="413361at2759"/>
<reference evidence="5" key="1">
    <citation type="submission" date="2014-09" db="EMBL/GenBank/DDBJ databases">
        <authorList>
            <person name="Sharma Rahul"/>
            <person name="Thines Marco"/>
        </authorList>
    </citation>
    <scope>NUCLEOTIDE SEQUENCE [LARGE SCALE GENOMIC DNA]</scope>
</reference>
<dbReference type="SUPFAM" id="SSF57756">
    <property type="entry name" value="Retrovirus zinc finger-like domains"/>
    <property type="match status" value="1"/>
</dbReference>
<dbReference type="Pfam" id="PF14223">
    <property type="entry name" value="Retrotran_gag_2"/>
    <property type="match status" value="1"/>
</dbReference>
<evidence type="ECO:0000313" key="5">
    <source>
        <dbReference type="Proteomes" id="UP000054928"/>
    </source>
</evidence>
<dbReference type="GO" id="GO:0008270">
    <property type="term" value="F:zinc ion binding"/>
    <property type="evidence" value="ECO:0007669"/>
    <property type="project" value="UniProtKB-KW"/>
</dbReference>
<keyword evidence="4" id="KW-0808">Transferase</keyword>
<dbReference type="InterPro" id="IPR001878">
    <property type="entry name" value="Znf_CCHC"/>
</dbReference>
<proteinExistence type="predicted"/>
<feature type="region of interest" description="Disordered" evidence="2">
    <location>
        <begin position="137"/>
        <end position="171"/>
    </location>
</feature>
<protein>
    <submittedName>
        <fullName evidence="4">FOG: Transposon-encoded proteins with TYA, reverse transcriptase, integrase domains in various combinations</fullName>
    </submittedName>
</protein>